<protein>
    <submittedName>
        <fullName evidence="1">Uncharacterized protein</fullName>
    </submittedName>
</protein>
<dbReference type="STRING" id="282199.GCA_001049735_01047"/>
<dbReference type="OrthoDB" id="7877343at2"/>
<evidence type="ECO:0000313" key="1">
    <source>
        <dbReference type="EMBL" id="CRK75007.1"/>
    </source>
</evidence>
<sequence>MYTWISKAIVGLLVISLAACASLEGALPSFSGLSLAGSKTERVGPLKIVLPADYCPDTSSSKDRFSVVLPCKALSNEVDDWPSYIAVFTTSVGEKAPPYGLGRASAIEAALRSPEGRTAISRSGNPRSVDVLGIWPQSEALYVRIKDTSTTPFGRGYTEHWRALSVVGGQSVVVTVGGYGKNQLSEPDGLRVLQRFVKRMKDANP</sequence>
<gene>
    <name evidence="1" type="ORF">NIG5292_01048</name>
</gene>
<dbReference type="RefSeq" id="WP_048598430.1">
    <property type="nucleotide sequence ID" value="NZ_CBFHGK010000008.1"/>
</dbReference>
<dbReference type="AlphaFoldDB" id="A0A0U1NJW7"/>
<dbReference type="Proteomes" id="UP000048949">
    <property type="component" value="Unassembled WGS sequence"/>
</dbReference>
<proteinExistence type="predicted"/>
<dbReference type="EMBL" id="CVQV01000005">
    <property type="protein sequence ID" value="CRK75007.1"/>
    <property type="molecule type" value="Genomic_DNA"/>
</dbReference>
<organism evidence="1 2">
    <name type="scientific">Nereida ignava</name>
    <dbReference type="NCBI Taxonomy" id="282199"/>
    <lineage>
        <taxon>Bacteria</taxon>
        <taxon>Pseudomonadati</taxon>
        <taxon>Pseudomonadota</taxon>
        <taxon>Alphaproteobacteria</taxon>
        <taxon>Rhodobacterales</taxon>
        <taxon>Roseobacteraceae</taxon>
        <taxon>Nereida</taxon>
    </lineage>
</organism>
<reference evidence="1 2" key="1">
    <citation type="submission" date="2015-04" db="EMBL/GenBank/DDBJ databases">
        <authorList>
            <person name="Syromyatnikov M.Y."/>
            <person name="Popov V.N."/>
        </authorList>
    </citation>
    <scope>NUCLEOTIDE SEQUENCE [LARGE SCALE GENOMIC DNA]</scope>
    <source>
        <strain evidence="1 2">CECT 5292</strain>
    </source>
</reference>
<evidence type="ECO:0000313" key="2">
    <source>
        <dbReference type="Proteomes" id="UP000048949"/>
    </source>
</evidence>
<name>A0A0U1NJW7_9RHOB</name>
<keyword evidence="2" id="KW-1185">Reference proteome</keyword>
<accession>A0A0U1NJW7</accession>
<dbReference type="PROSITE" id="PS51257">
    <property type="entry name" value="PROKAR_LIPOPROTEIN"/>
    <property type="match status" value="1"/>
</dbReference>